<evidence type="ECO:0000256" key="1">
    <source>
        <dbReference type="ARBA" id="ARBA00004141"/>
    </source>
</evidence>
<dbReference type="PROSITE" id="PS50801">
    <property type="entry name" value="STAS"/>
    <property type="match status" value="1"/>
</dbReference>
<organism evidence="7 8">
    <name type="scientific">Reyranella humidisoli</name>
    <dbReference type="NCBI Taxonomy" id="2849149"/>
    <lineage>
        <taxon>Bacteria</taxon>
        <taxon>Pseudomonadati</taxon>
        <taxon>Pseudomonadota</taxon>
        <taxon>Alphaproteobacteria</taxon>
        <taxon>Hyphomicrobiales</taxon>
        <taxon>Reyranellaceae</taxon>
        <taxon>Reyranella</taxon>
    </lineage>
</organism>
<keyword evidence="2 5" id="KW-0812">Transmembrane</keyword>
<feature type="transmembrane region" description="Helical" evidence="5">
    <location>
        <begin position="132"/>
        <end position="154"/>
    </location>
</feature>
<comment type="caution">
    <text evidence="7">The sequence shown here is derived from an EMBL/GenBank/DDBJ whole genome shotgun (WGS) entry which is preliminary data.</text>
</comment>
<feature type="domain" description="STAS" evidence="6">
    <location>
        <begin position="436"/>
        <end position="528"/>
    </location>
</feature>
<name>A0ABS6IJU0_9HYPH</name>
<reference evidence="7 8" key="1">
    <citation type="submission" date="2021-06" db="EMBL/GenBank/DDBJ databases">
        <authorList>
            <person name="Lee D.H."/>
        </authorList>
    </citation>
    <scope>NUCLEOTIDE SEQUENCE [LARGE SCALE GENOMIC DNA]</scope>
    <source>
        <strain evidence="7 8">MMS21-HV4-11</strain>
    </source>
</reference>
<dbReference type="PANTHER" id="PTHR11814">
    <property type="entry name" value="SULFATE TRANSPORTER"/>
    <property type="match status" value="1"/>
</dbReference>
<feature type="transmembrane region" description="Helical" evidence="5">
    <location>
        <begin position="202"/>
        <end position="221"/>
    </location>
</feature>
<comment type="subcellular location">
    <subcellularLocation>
        <location evidence="1">Membrane</location>
        <topology evidence="1">Multi-pass membrane protein</topology>
    </subcellularLocation>
</comment>
<dbReference type="NCBIfam" id="TIGR00815">
    <property type="entry name" value="sulP"/>
    <property type="match status" value="1"/>
</dbReference>
<evidence type="ECO:0000256" key="4">
    <source>
        <dbReference type="ARBA" id="ARBA00023136"/>
    </source>
</evidence>
<dbReference type="Pfam" id="PF01740">
    <property type="entry name" value="STAS"/>
    <property type="match status" value="1"/>
</dbReference>
<dbReference type="InterPro" id="IPR011547">
    <property type="entry name" value="SLC26A/SulP_dom"/>
</dbReference>
<evidence type="ECO:0000313" key="8">
    <source>
        <dbReference type="Proteomes" id="UP000727907"/>
    </source>
</evidence>
<dbReference type="EMBL" id="JAHOPB010000001">
    <property type="protein sequence ID" value="MBU8874867.1"/>
    <property type="molecule type" value="Genomic_DNA"/>
</dbReference>
<dbReference type="InterPro" id="IPR002645">
    <property type="entry name" value="STAS_dom"/>
</dbReference>
<feature type="transmembrane region" description="Helical" evidence="5">
    <location>
        <begin position="73"/>
        <end position="93"/>
    </location>
</feature>
<feature type="transmembrane region" description="Helical" evidence="5">
    <location>
        <begin position="325"/>
        <end position="342"/>
    </location>
</feature>
<evidence type="ECO:0000313" key="7">
    <source>
        <dbReference type="EMBL" id="MBU8874867.1"/>
    </source>
</evidence>
<feature type="transmembrane region" description="Helical" evidence="5">
    <location>
        <begin position="381"/>
        <end position="412"/>
    </location>
</feature>
<evidence type="ECO:0000259" key="6">
    <source>
        <dbReference type="PROSITE" id="PS50801"/>
    </source>
</evidence>
<dbReference type="CDD" id="cd07042">
    <property type="entry name" value="STAS_SulP_like_sulfate_transporter"/>
    <property type="match status" value="1"/>
</dbReference>
<sequence>MKIARWVPGLAAARGYQASFLPRDLAAGVTLGAVMVPVGLAYGELAGLPLAGLYGSMLPLLAYALFGSSRHLVVGPDTAMAAIVAVAVAPLAVGDPARLGLLAAGLGVMVGLICLLSGLLRLGFVANFLSKPVITGFLHGLALVIVGAQLPKVLGLKVEGATTLDQFVATVRHLGQTNLATLAIGASCLVVILLCRRFAPRVPGAVLALAGSMLAVLLLGLDRQGVALVGRIPTGLPDLSLPLLSLADFDALLPVALVAALLSFSDTMITARAFGARHGTRVDADQELLGLGAANLVSGLSQGLPISASDTRTAVAEAAGSRTQLTMVIAAAIVAGVTLWLADLLYHLPTAALGGILIASAWGLCDVSEFRRLWRFRRSDFVAALLTMVGVVALGVMEGILVGVVFSLVLLLRALAFPSDAVLGRTPEGGWHDVAHRPDAAPVPGLLVYRFSAPLFFANCELFRDRIEARIAAAAHPVRRVVVDGGAIHDIDLMACELLVDLERELRGKGISLAFGNLRDRVRRDIERGLQLAAGDGEGDLVFPSVAAAAQADRPRP</sequence>
<protein>
    <submittedName>
        <fullName evidence="7">SulP family inorganic anion transporter</fullName>
    </submittedName>
</protein>
<feature type="transmembrane region" description="Helical" evidence="5">
    <location>
        <begin position="99"/>
        <end position="120"/>
    </location>
</feature>
<keyword evidence="3 5" id="KW-1133">Transmembrane helix</keyword>
<dbReference type="Proteomes" id="UP000727907">
    <property type="component" value="Unassembled WGS sequence"/>
</dbReference>
<evidence type="ECO:0000256" key="2">
    <source>
        <dbReference type="ARBA" id="ARBA00022692"/>
    </source>
</evidence>
<gene>
    <name evidence="7" type="ORF">KQ910_13910</name>
</gene>
<proteinExistence type="predicted"/>
<feature type="transmembrane region" description="Helical" evidence="5">
    <location>
        <begin position="48"/>
        <end position="66"/>
    </location>
</feature>
<feature type="transmembrane region" description="Helical" evidence="5">
    <location>
        <begin position="241"/>
        <end position="264"/>
    </location>
</feature>
<dbReference type="InterPro" id="IPR001902">
    <property type="entry name" value="SLC26A/SulP_fam"/>
</dbReference>
<feature type="transmembrane region" description="Helical" evidence="5">
    <location>
        <begin position="348"/>
        <end position="369"/>
    </location>
</feature>
<keyword evidence="8" id="KW-1185">Reference proteome</keyword>
<dbReference type="RefSeq" id="WP_216961144.1">
    <property type="nucleotide sequence ID" value="NZ_JAHOPB010000001.1"/>
</dbReference>
<evidence type="ECO:0000256" key="3">
    <source>
        <dbReference type="ARBA" id="ARBA00022989"/>
    </source>
</evidence>
<feature type="transmembrane region" description="Helical" evidence="5">
    <location>
        <begin position="21"/>
        <end position="42"/>
    </location>
</feature>
<dbReference type="Pfam" id="PF00916">
    <property type="entry name" value="Sulfate_transp"/>
    <property type="match status" value="1"/>
</dbReference>
<keyword evidence="4 5" id="KW-0472">Membrane</keyword>
<accession>A0ABS6IJU0</accession>
<evidence type="ECO:0000256" key="5">
    <source>
        <dbReference type="SAM" id="Phobius"/>
    </source>
</evidence>
<feature type="transmembrane region" description="Helical" evidence="5">
    <location>
        <begin position="174"/>
        <end position="195"/>
    </location>
</feature>